<organism evidence="2 3">
    <name type="scientific">Arthrobacter glacialis</name>
    <dbReference type="NCBI Taxonomy" id="1664"/>
    <lineage>
        <taxon>Bacteria</taxon>
        <taxon>Bacillati</taxon>
        <taxon>Actinomycetota</taxon>
        <taxon>Actinomycetes</taxon>
        <taxon>Micrococcales</taxon>
        <taxon>Micrococcaceae</taxon>
        <taxon>Arthrobacter</taxon>
    </lineage>
</organism>
<dbReference type="PANTHER" id="PTHR43190">
    <property type="entry name" value="N-ACETYL-D-GLUCOSAMINE KINASE"/>
    <property type="match status" value="1"/>
</dbReference>
<name>A0A2S3ZTA0_ARTGL</name>
<dbReference type="InterPro" id="IPR002731">
    <property type="entry name" value="ATPase_BadF"/>
</dbReference>
<dbReference type="Gene3D" id="3.30.420.40">
    <property type="match status" value="2"/>
</dbReference>
<protein>
    <submittedName>
        <fullName evidence="2">ATPase</fullName>
    </submittedName>
</protein>
<accession>A0A2S3ZTA0</accession>
<evidence type="ECO:0000259" key="1">
    <source>
        <dbReference type="Pfam" id="PF01869"/>
    </source>
</evidence>
<proteinExistence type="predicted"/>
<dbReference type="InterPro" id="IPR052519">
    <property type="entry name" value="Euk-type_GlcNAc_Kinase"/>
</dbReference>
<evidence type="ECO:0000313" key="2">
    <source>
        <dbReference type="EMBL" id="POH72222.1"/>
    </source>
</evidence>
<gene>
    <name evidence="2" type="ORF">CVS27_17180</name>
</gene>
<dbReference type="EMBL" id="PPXC01000016">
    <property type="protein sequence ID" value="POH72222.1"/>
    <property type="molecule type" value="Genomic_DNA"/>
</dbReference>
<dbReference type="Pfam" id="PF01869">
    <property type="entry name" value="BcrAD_BadFG"/>
    <property type="match status" value="1"/>
</dbReference>
<reference evidence="2 3" key="1">
    <citation type="submission" date="2018-01" db="EMBL/GenBank/DDBJ databases">
        <title>Arthrobacter sp. nov., from glaciers in China.</title>
        <authorList>
            <person name="Liu Q."/>
            <person name="Xin Y.-H."/>
        </authorList>
    </citation>
    <scope>NUCLEOTIDE SEQUENCE [LARGE SCALE GENOMIC DNA]</scope>
    <source>
        <strain evidence="2 3">HLT2-12-2</strain>
    </source>
</reference>
<dbReference type="PANTHER" id="PTHR43190:SF3">
    <property type="entry name" value="N-ACETYL-D-GLUCOSAMINE KINASE"/>
    <property type="match status" value="1"/>
</dbReference>
<dbReference type="AlphaFoldDB" id="A0A2S3ZTA0"/>
<evidence type="ECO:0000313" key="3">
    <source>
        <dbReference type="Proteomes" id="UP000237061"/>
    </source>
</evidence>
<dbReference type="InterPro" id="IPR043129">
    <property type="entry name" value="ATPase_NBD"/>
</dbReference>
<dbReference type="Proteomes" id="UP000237061">
    <property type="component" value="Unassembled WGS sequence"/>
</dbReference>
<feature type="domain" description="ATPase BadF/BadG/BcrA/BcrD type" evidence="1">
    <location>
        <begin position="38"/>
        <end position="331"/>
    </location>
</feature>
<keyword evidence="3" id="KW-1185">Reference proteome</keyword>
<dbReference type="SUPFAM" id="SSF53067">
    <property type="entry name" value="Actin-like ATPase domain"/>
    <property type="match status" value="2"/>
</dbReference>
<comment type="caution">
    <text evidence="2">The sequence shown here is derived from an EMBL/GenBank/DDBJ whole genome shotgun (WGS) entry which is preliminary data.</text>
</comment>
<sequence>MGYSQYAYGSPYCRELRVPFVGEVNPAPVDMMEAVVAVDGGNSKTDVAVVRLDGTVLSVSRSAGYRPQKLGNDKAAQGLRALILEGIKAAGSPRILHLGVYVANADYPAEEAELQQRIVGWDLAQTVGVGNDTLALLRSGSTERFGVAVVCGAGINCVGVGRNGEVARFAAIGRMSGDWGGGLDLALEIMFHATRAEDGRGPATVLSGMVSSHFGLSSALEVAQAIHLGLVDQSRLHELVPLLFPAAERGDSLAADLVSRQADEVVALASAALHRTGLADTHATVVLGGGVLSARAPALNNTISERLATSHPLAHTIVPDQPPLFGSILLAFDKVPLSREERHLATERVSKTLRPTQLTNAANTRAASS</sequence>